<proteinExistence type="predicted"/>
<evidence type="ECO:0000313" key="1">
    <source>
        <dbReference type="EMBL" id="GFF15903.1"/>
    </source>
</evidence>
<dbReference type="OrthoDB" id="5135333at2759"/>
<dbReference type="Pfam" id="PF06985">
    <property type="entry name" value="HET"/>
    <property type="match status" value="1"/>
</dbReference>
<evidence type="ECO:0000313" key="2">
    <source>
        <dbReference type="Proteomes" id="UP000452235"/>
    </source>
</evidence>
<comment type="caution">
    <text evidence="1">The sequence shown here is derived from an EMBL/GenBank/DDBJ whole genome shotgun (WGS) entry which is preliminary data.</text>
</comment>
<organism evidence="1 2">
    <name type="scientific">Aspergillus terreus</name>
    <dbReference type="NCBI Taxonomy" id="33178"/>
    <lineage>
        <taxon>Eukaryota</taxon>
        <taxon>Fungi</taxon>
        <taxon>Dikarya</taxon>
        <taxon>Ascomycota</taxon>
        <taxon>Pezizomycotina</taxon>
        <taxon>Eurotiomycetes</taxon>
        <taxon>Eurotiomycetidae</taxon>
        <taxon>Eurotiales</taxon>
        <taxon>Aspergillaceae</taxon>
        <taxon>Aspergillus</taxon>
        <taxon>Aspergillus subgen. Circumdati</taxon>
    </lineage>
</organism>
<name>A0A5M3Z0C1_ASPTE</name>
<sequence length="569" mass="63897">MAVNTAGFVHTPLATDEHYIRLLRFDSTTSEEPLRLSLRACKFAEKPAHNSLSYEWGDTVADRPILINDRLFSIRGNLHSFLKVLASSDYRDNYFFADAICINQDDIAERNAQIQRVGDLYAQAENVLVWLGHGTAESDFVFDLCSDSVASSTIVTTKLGGEKTRIEAIDFNAPDGQALDTVYQRSYWTRLWIIQELFLAQNIVIFCGFKSTTWSVFRRLPRWNKGDFVPGGFTGVDMVLGSTPAGRHARDILNELDKMEPGRSAFTDKGLVQLVLKFGLAQCLDVRDRVYGLLGLASASGKHKEDRGLEVVADYAASPMCLFVRLLSTMPRELRVRTMLDLFNILKLHHAPESAILASIPDTTNLSLSFEINFTNIGHLRHVARPSRASCRACHSWARRSAPFALNETQHRQLAGKTFSQIRMGEKQNAMARHGGGPLYEMMSYNSCVTASGACEGDDVFLLEGTNVVLIRQHNDSGSTMRYMRGILCSTKSEQSIPSAAELLDGCLLYLPSIEGVRLRTEKHPIWTLVGPVEFVYEELSLRQIILLLLYAGQHRDHWNRQLRQTSRD</sequence>
<dbReference type="PANTHER" id="PTHR24148:SF73">
    <property type="entry name" value="HET DOMAIN PROTEIN (AFU_ORTHOLOGUE AFUA_8G01020)"/>
    <property type="match status" value="1"/>
</dbReference>
<reference evidence="1 2" key="1">
    <citation type="submission" date="2020-01" db="EMBL/GenBank/DDBJ databases">
        <title>Aspergillus terreus IFO 6365 whole genome shotgun sequence.</title>
        <authorList>
            <person name="Kanamasa S."/>
            <person name="Takahashi H."/>
        </authorList>
    </citation>
    <scope>NUCLEOTIDE SEQUENCE [LARGE SCALE GENOMIC DNA]</scope>
    <source>
        <strain evidence="1 2">IFO 6365</strain>
    </source>
</reference>
<dbReference type="AlphaFoldDB" id="A0A5M3Z0C1"/>
<gene>
    <name evidence="1" type="ORF">ATEIFO6365_0005009300</name>
</gene>
<dbReference type="VEuPathDB" id="FungiDB:ATEG_07518"/>
<dbReference type="PANTHER" id="PTHR24148">
    <property type="entry name" value="ANKYRIN REPEAT DOMAIN-CONTAINING PROTEIN 39 HOMOLOG-RELATED"/>
    <property type="match status" value="1"/>
</dbReference>
<dbReference type="Proteomes" id="UP000452235">
    <property type="component" value="Unassembled WGS sequence"/>
</dbReference>
<dbReference type="EMBL" id="BLJY01000005">
    <property type="protein sequence ID" value="GFF15903.1"/>
    <property type="molecule type" value="Genomic_DNA"/>
</dbReference>
<accession>A0A5M3Z0C1</accession>
<protein>
    <submittedName>
        <fullName evidence="1">Heterokaryon incompatibility protein-domain-containing protein</fullName>
    </submittedName>
</protein>
<keyword evidence="2" id="KW-1185">Reference proteome</keyword>
<dbReference type="InterPro" id="IPR010730">
    <property type="entry name" value="HET"/>
</dbReference>
<dbReference type="InterPro" id="IPR052895">
    <property type="entry name" value="HetReg/Transcr_Mod"/>
</dbReference>